<feature type="binding site" evidence="7">
    <location>
        <position position="357"/>
    </location>
    <ligand>
        <name>Mn(2+)</name>
        <dbReference type="ChEBI" id="CHEBI:29035"/>
        <label>1</label>
    </ligand>
</feature>
<protein>
    <recommendedName>
        <fullName evidence="6">Cyclic-di-AMP phosphodiesterase</fullName>
        <ecNumber evidence="6">3.1.4.-</ecNumber>
    </recommendedName>
</protein>
<feature type="binding site" evidence="7">
    <location>
        <position position="363"/>
    </location>
    <ligand>
        <name>Mn(2+)</name>
        <dbReference type="ChEBI" id="CHEBI:29035"/>
        <label>2</label>
    </ligand>
</feature>
<keyword evidence="7" id="KW-0479">Metal-binding</keyword>
<dbReference type="RefSeq" id="WP_079412666.1">
    <property type="nucleotide sequence ID" value="NZ_MZGW01000005.1"/>
</dbReference>
<proteinExistence type="inferred from homology"/>
<dbReference type="OrthoDB" id="9759476at2"/>
<dbReference type="GO" id="GO:0005886">
    <property type="term" value="C:plasma membrane"/>
    <property type="evidence" value="ECO:0007669"/>
    <property type="project" value="UniProtKB-SubCell"/>
</dbReference>
<dbReference type="AlphaFoldDB" id="A0A1V4I626"/>
<keyword evidence="7" id="KW-0464">Manganese</keyword>
<dbReference type="InterPro" id="IPR000160">
    <property type="entry name" value="GGDEF_dom"/>
</dbReference>
<dbReference type="InterPro" id="IPR003156">
    <property type="entry name" value="DHHA1_dom"/>
</dbReference>
<dbReference type="GO" id="GO:0016787">
    <property type="term" value="F:hydrolase activity"/>
    <property type="evidence" value="ECO:0007669"/>
    <property type="project" value="UniProtKB-UniRule"/>
</dbReference>
<dbReference type="Pfam" id="PF02272">
    <property type="entry name" value="DHHA1"/>
    <property type="match status" value="1"/>
</dbReference>
<comment type="similarity">
    <text evidence="6">Belongs to the GdpP/PdeA phosphodiesterase family.</text>
</comment>
<feature type="binding site" evidence="7">
    <location>
        <position position="454"/>
    </location>
    <ligand>
        <name>Mn(2+)</name>
        <dbReference type="ChEBI" id="CHEBI:29035"/>
        <label>2</label>
    </ligand>
</feature>
<dbReference type="InterPro" id="IPR038763">
    <property type="entry name" value="DHH_sf"/>
</dbReference>
<evidence type="ECO:0000256" key="3">
    <source>
        <dbReference type="ARBA" id="ARBA00022692"/>
    </source>
</evidence>
<dbReference type="Pfam" id="PF01368">
    <property type="entry name" value="DHH"/>
    <property type="match status" value="1"/>
</dbReference>
<dbReference type="Gene3D" id="3.90.1640.10">
    <property type="entry name" value="inorganic pyrophosphatase (n-terminal core)"/>
    <property type="match status" value="1"/>
</dbReference>
<comment type="function">
    <text evidence="6">Has phosphodiesterase (PDE) activity against cyclic-di-AMP (c-di-AMP).</text>
</comment>
<sequence>MKDKFGLKVHLPETNMYMLIIAILSIVLLTYNLYIGILCLIAFSYLTYHNWKVSDIRRKEWTKYIENLSLDIDEAVKNVILNTPIPLCILEFDGRVNWYNNKFLNMIKKGDILEKNIEDLVPDLNLRKVLNEDKELYTEVEFNDRKYNVVYNIIKSESEGKVKYLIMVYWFDKTDYVNLLKKYEDEKPVVAIIQVDSYDEVIQSAKEDKRPLIAAEIERTLNSWASNLKGAFRKNAKDKYTILINNADLNNLEKDKFSILDEIRKIDYGNTLPITLSIGVGVMGENLNETLKYASGALDLALGRGGDQAVIKRKDKSIFYGGKSKAVEKKTKVKARIISHALKDLILDSSQIFIMGHKYPDLDALGAAVGIYNICKSLNKESSIIMQSSNSSIDSLMDRLNQFENYKESFISREEAIRYCDKNTLVIVVDTHRPNFTECEEILKVSEKIVVIDHHRRGIDFIDNAVLMYHETYASSTCEMVTELLQYIDEKASIDQIGAEALLSGITLDTKNFTFKTGVRTFEAAAILRKLGADTVSVKKLFQGDLDEFIGKAEIIKNAKIIDNKIAISICSDMTLSSPLVIAQGADELLNIKGVKASFVLGKSDDNRIFVSGRSLGDINVHVIMEKLGGGGHIDVAGAQLTDISIEEALERVEEIIMEYLKEED</sequence>
<dbReference type="Pfam" id="PF24898">
    <property type="entry name" value="GGDEF_GdpP"/>
    <property type="match status" value="1"/>
</dbReference>
<comment type="catalytic activity">
    <reaction evidence="6">
        <text>3',3'-c-di-AMP + H2O = 5'-O-phosphonoadenylyl-(3'-&gt;5')-adenosine + H(+)</text>
        <dbReference type="Rhea" id="RHEA:54420"/>
        <dbReference type="ChEBI" id="CHEBI:15377"/>
        <dbReference type="ChEBI" id="CHEBI:15378"/>
        <dbReference type="ChEBI" id="CHEBI:71500"/>
        <dbReference type="ChEBI" id="CHEBI:138171"/>
    </reaction>
</comment>
<dbReference type="GO" id="GO:0003676">
    <property type="term" value="F:nucleic acid binding"/>
    <property type="evidence" value="ECO:0007669"/>
    <property type="project" value="UniProtKB-UniRule"/>
</dbReference>
<feature type="binding site" evidence="7">
    <location>
        <position position="430"/>
    </location>
    <ligand>
        <name>Mn(2+)</name>
        <dbReference type="ChEBI" id="CHEBI:29035"/>
        <label>1</label>
    </ligand>
</feature>
<dbReference type="Gene3D" id="3.10.310.30">
    <property type="match status" value="1"/>
</dbReference>
<feature type="transmembrane region" description="Helical" evidence="8">
    <location>
        <begin position="20"/>
        <end position="48"/>
    </location>
</feature>
<dbReference type="InterPro" id="IPR049553">
    <property type="entry name" value="GdpP-like_PAS"/>
</dbReference>
<dbReference type="InterPro" id="IPR051319">
    <property type="entry name" value="Oligoribo/pAp-PDE_c-di-AMP_PDE"/>
</dbReference>
<dbReference type="FunFam" id="3.90.1640.10:FF:000002">
    <property type="entry name" value="Cyclic-di-AMP phosphodiesterase"/>
    <property type="match status" value="1"/>
</dbReference>
<evidence type="ECO:0000256" key="5">
    <source>
        <dbReference type="ARBA" id="ARBA00023136"/>
    </source>
</evidence>
<comment type="caution">
    <text evidence="10">The sequence shown here is derived from an EMBL/GenBank/DDBJ whole genome shotgun (WGS) entry which is preliminary data.</text>
</comment>
<feature type="domain" description="GGDEF" evidence="9">
    <location>
        <begin position="186"/>
        <end position="314"/>
    </location>
</feature>
<keyword evidence="11" id="KW-1185">Reference proteome</keyword>
<keyword evidence="5 6" id="KW-0472">Membrane</keyword>
<dbReference type="PANTHER" id="PTHR47618:SF2">
    <property type="entry name" value="CYCLIC-DI-AMP PHOSPHODIESTERASE GDPP"/>
    <property type="match status" value="1"/>
</dbReference>
<dbReference type="Gene3D" id="3.30.450.20">
    <property type="entry name" value="PAS domain"/>
    <property type="match status" value="1"/>
</dbReference>
<gene>
    <name evidence="10" type="primary">nrnA_2</name>
    <name evidence="10" type="ORF">CLOTH_14950</name>
</gene>
<dbReference type="GO" id="GO:0106409">
    <property type="term" value="F:cyclic-di-AMP phosphodiesterase activity"/>
    <property type="evidence" value="ECO:0007669"/>
    <property type="project" value="RHEA"/>
</dbReference>
<organism evidence="10 11">
    <name type="scientific">Alkalithermobacter paradoxus</name>
    <dbReference type="NCBI Taxonomy" id="29349"/>
    <lineage>
        <taxon>Bacteria</taxon>
        <taxon>Bacillati</taxon>
        <taxon>Bacillota</taxon>
        <taxon>Clostridia</taxon>
        <taxon>Peptostreptococcales</taxon>
        <taxon>Tepidibacteraceae</taxon>
        <taxon>Alkalithermobacter</taxon>
    </lineage>
</organism>
<dbReference type="InterPro" id="IPR014528">
    <property type="entry name" value="GdpP/PdeA"/>
</dbReference>
<dbReference type="PROSITE" id="PS50887">
    <property type="entry name" value="GGDEF"/>
    <property type="match status" value="1"/>
</dbReference>
<keyword evidence="2 6" id="KW-1003">Cell membrane</keyword>
<comment type="cofactor">
    <cofactor evidence="7">
        <name>Mn(2+)</name>
        <dbReference type="ChEBI" id="CHEBI:29035"/>
    </cofactor>
    <text evidence="7">For phosphodiesterase activity, probably binds 2 Mn(2+) per subunit.</text>
</comment>
<name>A0A1V4I626_9FIRM</name>
<accession>A0A1V4I626</accession>
<evidence type="ECO:0000313" key="11">
    <source>
        <dbReference type="Proteomes" id="UP000190140"/>
    </source>
</evidence>
<comment type="subcellular location">
    <subcellularLocation>
        <location evidence="1">Cell membrane</location>
        <topology evidence="1">Multi-pass membrane protein</topology>
    </subcellularLocation>
</comment>
<evidence type="ECO:0000256" key="4">
    <source>
        <dbReference type="ARBA" id="ARBA00022989"/>
    </source>
</evidence>
<keyword evidence="6 10" id="KW-0378">Hydrolase</keyword>
<evidence type="ECO:0000256" key="8">
    <source>
        <dbReference type="SAM" id="Phobius"/>
    </source>
</evidence>
<dbReference type="SUPFAM" id="SSF64182">
    <property type="entry name" value="DHH phosphoesterases"/>
    <property type="match status" value="1"/>
</dbReference>
<evidence type="ECO:0000259" key="9">
    <source>
        <dbReference type="PROSITE" id="PS50887"/>
    </source>
</evidence>
<keyword evidence="3 8" id="KW-0812">Transmembrane</keyword>
<feature type="binding site" evidence="7">
    <location>
        <position position="509"/>
    </location>
    <ligand>
        <name>Mn(2+)</name>
        <dbReference type="ChEBI" id="CHEBI:29035"/>
        <label>2</label>
    </ligand>
</feature>
<evidence type="ECO:0000256" key="1">
    <source>
        <dbReference type="ARBA" id="ARBA00004651"/>
    </source>
</evidence>
<dbReference type="STRING" id="29349.CLOTH_14950"/>
<dbReference type="InterPro" id="IPR001667">
    <property type="entry name" value="DDH_dom"/>
</dbReference>
<feature type="binding site" evidence="7">
    <location>
        <position position="430"/>
    </location>
    <ligand>
        <name>Mn(2+)</name>
        <dbReference type="ChEBI" id="CHEBI:29035"/>
        <label>2</label>
    </ligand>
</feature>
<dbReference type="EMBL" id="MZGW01000005">
    <property type="protein sequence ID" value="OPJ55432.1"/>
    <property type="molecule type" value="Genomic_DNA"/>
</dbReference>
<dbReference type="GO" id="GO:0046872">
    <property type="term" value="F:metal ion binding"/>
    <property type="evidence" value="ECO:0007669"/>
    <property type="project" value="UniProtKB-KW"/>
</dbReference>
<evidence type="ECO:0000256" key="2">
    <source>
        <dbReference type="ARBA" id="ARBA00022475"/>
    </source>
</evidence>
<keyword evidence="4 8" id="KW-1133">Transmembrane helix</keyword>
<reference evidence="10 11" key="1">
    <citation type="submission" date="2017-03" db="EMBL/GenBank/DDBJ databases">
        <title>Genome sequence of Clostridium thermoalcaliphilum DSM 7309.</title>
        <authorList>
            <person name="Poehlein A."/>
            <person name="Daniel R."/>
        </authorList>
    </citation>
    <scope>NUCLEOTIDE SEQUENCE [LARGE SCALE GENOMIC DNA]</scope>
    <source>
        <strain evidence="10 11">DSM 7309</strain>
    </source>
</reference>
<feature type="binding site" evidence="7">
    <location>
        <position position="361"/>
    </location>
    <ligand>
        <name>Mn(2+)</name>
        <dbReference type="ChEBI" id="CHEBI:29035"/>
        <label>1</label>
    </ligand>
</feature>
<evidence type="ECO:0000313" key="10">
    <source>
        <dbReference type="EMBL" id="OPJ55432.1"/>
    </source>
</evidence>
<evidence type="ECO:0000256" key="7">
    <source>
        <dbReference type="PIRSR" id="PIRSR026583-50"/>
    </source>
</evidence>
<evidence type="ECO:0000256" key="6">
    <source>
        <dbReference type="PIRNR" id="PIRNR026583"/>
    </source>
</evidence>
<dbReference type="Proteomes" id="UP000190140">
    <property type="component" value="Unassembled WGS sequence"/>
</dbReference>
<dbReference type="PIRSF" id="PIRSF026583">
    <property type="entry name" value="YybT"/>
    <property type="match status" value="1"/>
</dbReference>
<dbReference type="Pfam" id="PF21370">
    <property type="entry name" value="PAS_GdpP"/>
    <property type="match status" value="1"/>
</dbReference>
<dbReference type="EC" id="3.1.4.-" evidence="6"/>
<dbReference type="PANTHER" id="PTHR47618">
    <property type="entry name" value="BIFUNCTIONAL OLIGORIBONUCLEASE AND PAP PHOSPHATASE NRNA"/>
    <property type="match status" value="1"/>
</dbReference>